<dbReference type="FunFam" id="3.10.310.10:FF:000001">
    <property type="entry name" value="Diaminopimelate epimerase"/>
    <property type="match status" value="1"/>
</dbReference>
<evidence type="ECO:0000256" key="9">
    <source>
        <dbReference type="HAMAP-Rule" id="MF_00197"/>
    </source>
</evidence>
<keyword evidence="4 9" id="KW-0963">Cytoplasm</keyword>
<feature type="active site" evidence="10">
    <location>
        <position position="71"/>
    </location>
</feature>
<keyword evidence="5 9" id="KW-0028">Amino-acid biosynthesis</keyword>
<comment type="similarity">
    <text evidence="2 9">Belongs to the diaminopimelate epimerase family.</text>
</comment>
<feature type="binding site" evidence="9">
    <location>
        <position position="62"/>
    </location>
    <ligand>
        <name>substrate</name>
    </ligand>
</feature>
<feature type="binding site" evidence="9">
    <location>
        <begin position="209"/>
        <end position="210"/>
    </location>
    <ligand>
        <name>substrate</name>
    </ligand>
</feature>
<evidence type="ECO:0000313" key="11">
    <source>
        <dbReference type="EMBL" id="HIW93827.1"/>
    </source>
</evidence>
<gene>
    <name evidence="9 11" type="primary">dapF</name>
    <name evidence="11" type="ORF">H9868_04715</name>
</gene>
<comment type="subcellular location">
    <subcellularLocation>
        <location evidence="9">Cytoplasm</location>
    </subcellularLocation>
</comment>
<evidence type="ECO:0000256" key="3">
    <source>
        <dbReference type="ARBA" id="ARBA00013080"/>
    </source>
</evidence>
<feature type="binding site" evidence="9">
    <location>
        <position position="181"/>
    </location>
    <ligand>
        <name>substrate</name>
    </ligand>
</feature>
<dbReference type="EC" id="5.1.1.7" evidence="3 9"/>
<feature type="binding site" evidence="9">
    <location>
        <begin position="199"/>
        <end position="200"/>
    </location>
    <ligand>
        <name>substrate</name>
    </ligand>
</feature>
<feature type="binding site" evidence="9">
    <location>
        <position position="148"/>
    </location>
    <ligand>
        <name>substrate</name>
    </ligand>
</feature>
<dbReference type="Pfam" id="PF01678">
    <property type="entry name" value="DAP_epimerase"/>
    <property type="match status" value="2"/>
</dbReference>
<comment type="function">
    <text evidence="9">Catalyzes the stereoinversion of LL-2,6-diaminopimelate (L,L-DAP) to meso-diaminopimelate (meso-DAP), a precursor of L-lysine and an essential component of the bacterial peptidoglycan.</text>
</comment>
<dbReference type="InterPro" id="IPR018510">
    <property type="entry name" value="DAP_epimerase_AS"/>
</dbReference>
<dbReference type="AlphaFoldDB" id="A0A9D1RU83"/>
<dbReference type="Proteomes" id="UP000824192">
    <property type="component" value="Unassembled WGS sequence"/>
</dbReference>
<comment type="catalytic activity">
    <reaction evidence="8 9">
        <text>(2S,6S)-2,6-diaminopimelate = meso-2,6-diaminopimelate</text>
        <dbReference type="Rhea" id="RHEA:15393"/>
        <dbReference type="ChEBI" id="CHEBI:57609"/>
        <dbReference type="ChEBI" id="CHEBI:57791"/>
        <dbReference type="EC" id="5.1.1.7"/>
    </reaction>
</comment>
<evidence type="ECO:0000313" key="12">
    <source>
        <dbReference type="Proteomes" id="UP000824192"/>
    </source>
</evidence>
<dbReference type="EMBL" id="DXGA01000101">
    <property type="protein sequence ID" value="HIW93827.1"/>
    <property type="molecule type" value="Genomic_DNA"/>
</dbReference>
<dbReference type="InterPro" id="IPR001653">
    <property type="entry name" value="DAP_epimerase_DapF"/>
</dbReference>
<proteinExistence type="inferred from homology"/>
<organism evidence="11 12">
    <name type="scientific">Candidatus Flavonifractor merdipullorum</name>
    <dbReference type="NCBI Taxonomy" id="2838590"/>
    <lineage>
        <taxon>Bacteria</taxon>
        <taxon>Bacillati</taxon>
        <taxon>Bacillota</taxon>
        <taxon>Clostridia</taxon>
        <taxon>Eubacteriales</taxon>
        <taxon>Oscillospiraceae</taxon>
        <taxon>Flavonifractor</taxon>
    </lineage>
</organism>
<reference evidence="11" key="2">
    <citation type="submission" date="2021-04" db="EMBL/GenBank/DDBJ databases">
        <authorList>
            <person name="Gilroy R."/>
        </authorList>
    </citation>
    <scope>NUCLEOTIDE SEQUENCE</scope>
    <source>
        <strain evidence="11">ChiGjej6B6-1540</strain>
    </source>
</reference>
<keyword evidence="6 9" id="KW-0457">Lysine biosynthesis</keyword>
<evidence type="ECO:0000256" key="8">
    <source>
        <dbReference type="ARBA" id="ARBA00051712"/>
    </source>
</evidence>
<dbReference type="HAMAP" id="MF_00197">
    <property type="entry name" value="DAP_epimerase"/>
    <property type="match status" value="1"/>
</dbReference>
<reference evidence="11" key="1">
    <citation type="journal article" date="2021" name="PeerJ">
        <title>Extensive microbial diversity within the chicken gut microbiome revealed by metagenomics and culture.</title>
        <authorList>
            <person name="Gilroy R."/>
            <person name="Ravi A."/>
            <person name="Getino M."/>
            <person name="Pursley I."/>
            <person name="Horton D.L."/>
            <person name="Alikhan N.F."/>
            <person name="Baker D."/>
            <person name="Gharbi K."/>
            <person name="Hall N."/>
            <person name="Watson M."/>
            <person name="Adriaenssens E.M."/>
            <person name="Foster-Nyarko E."/>
            <person name="Jarju S."/>
            <person name="Secka A."/>
            <person name="Antonio M."/>
            <person name="Oren A."/>
            <person name="Chaudhuri R.R."/>
            <person name="La Ragione R."/>
            <person name="Hildebrand F."/>
            <person name="Pallen M.J."/>
        </authorList>
    </citation>
    <scope>NUCLEOTIDE SEQUENCE</scope>
    <source>
        <strain evidence="11">ChiGjej6B6-1540</strain>
    </source>
</reference>
<dbReference type="NCBIfam" id="TIGR00652">
    <property type="entry name" value="DapF"/>
    <property type="match status" value="1"/>
</dbReference>
<feature type="binding site" evidence="9">
    <location>
        <position position="11"/>
    </location>
    <ligand>
        <name>substrate</name>
    </ligand>
</feature>
<comment type="subunit">
    <text evidence="9">Homodimer.</text>
</comment>
<feature type="binding site" evidence="9">
    <location>
        <begin position="72"/>
        <end position="73"/>
    </location>
    <ligand>
        <name>substrate</name>
    </ligand>
</feature>
<dbReference type="Gene3D" id="3.10.310.10">
    <property type="entry name" value="Diaminopimelate Epimerase, Chain A, domain 1"/>
    <property type="match status" value="2"/>
</dbReference>
<comment type="pathway">
    <text evidence="1 9">Amino-acid biosynthesis; L-lysine biosynthesis via DAP pathway; DL-2,6-diaminopimelate from LL-2,6-diaminopimelate: step 1/1.</text>
</comment>
<comment type="caution">
    <text evidence="9">Lacks conserved residue(s) required for the propagation of feature annotation.</text>
</comment>
<feature type="site" description="Could be important to modulate the pK values of the two catalytic cysteine residues" evidence="9">
    <location>
        <position position="150"/>
    </location>
</feature>
<dbReference type="GO" id="GO:0009089">
    <property type="term" value="P:lysine biosynthetic process via diaminopimelate"/>
    <property type="evidence" value="ECO:0007669"/>
    <property type="project" value="UniProtKB-UniRule"/>
</dbReference>
<dbReference type="PROSITE" id="PS01326">
    <property type="entry name" value="DAP_EPIMERASE"/>
    <property type="match status" value="1"/>
</dbReference>
<comment type="caution">
    <text evidence="11">The sequence shown here is derived from an EMBL/GenBank/DDBJ whole genome shotgun (WGS) entry which is preliminary data.</text>
</comment>
<accession>A0A9D1RU83</accession>
<name>A0A9D1RU83_9FIRM</name>
<dbReference type="PANTHER" id="PTHR31689">
    <property type="entry name" value="DIAMINOPIMELATE EPIMERASE, CHLOROPLASTIC"/>
    <property type="match status" value="1"/>
</dbReference>
<evidence type="ECO:0000256" key="2">
    <source>
        <dbReference type="ARBA" id="ARBA00010219"/>
    </source>
</evidence>
<dbReference type="SUPFAM" id="SSF54506">
    <property type="entry name" value="Diaminopimelate epimerase-like"/>
    <property type="match status" value="1"/>
</dbReference>
<evidence type="ECO:0000256" key="7">
    <source>
        <dbReference type="ARBA" id="ARBA00023235"/>
    </source>
</evidence>
<feature type="site" description="Could be important to modulate the pK values of the two catalytic cysteine residues" evidence="9">
    <location>
        <position position="199"/>
    </location>
</feature>
<evidence type="ECO:0000256" key="6">
    <source>
        <dbReference type="ARBA" id="ARBA00023154"/>
    </source>
</evidence>
<evidence type="ECO:0000256" key="5">
    <source>
        <dbReference type="ARBA" id="ARBA00022605"/>
    </source>
</evidence>
<dbReference type="GO" id="GO:0005829">
    <property type="term" value="C:cytosol"/>
    <property type="evidence" value="ECO:0007669"/>
    <property type="project" value="TreeGrafter"/>
</dbReference>
<protein>
    <recommendedName>
        <fullName evidence="3 9">Diaminopimelate epimerase</fullName>
        <shortName evidence="9">DAP epimerase</shortName>
        <ecNumber evidence="3 9">5.1.1.7</ecNumber>
    </recommendedName>
    <alternativeName>
        <fullName evidence="9">PLP-independent amino acid racemase</fullName>
    </alternativeName>
</protein>
<feature type="active site" description="Proton acceptor" evidence="9">
    <location>
        <position position="208"/>
    </location>
</feature>
<sequence>MHFTKMEGLGNDYVYLNCLDRTPRDLPGLARRISDRHFGVGSDGLICVCPSEQADFRMRMFNADGSEGEMCGNGIRCVGKFVYDQGLTAKTTVSVETKAGIKVLELQLGGDGKVATVTVDMGAPAVEAPREIEVDGKTYTVTPVSMGNPHAVLYLDGIDGLDLPGIGPGFECHPIFPNRTNTEFVEITDRTHLRMRVWERGSGETLACGTGACAVLAATVSAGRCERSAEVALLGGVLRIRWDETDGHIYMTGPAVTVFEGDYPYDSDQ</sequence>
<dbReference type="GO" id="GO:0008837">
    <property type="term" value="F:diaminopimelate epimerase activity"/>
    <property type="evidence" value="ECO:0007669"/>
    <property type="project" value="UniProtKB-UniRule"/>
</dbReference>
<keyword evidence="7 9" id="KW-0413">Isomerase</keyword>
<evidence type="ECO:0000256" key="4">
    <source>
        <dbReference type="ARBA" id="ARBA00022490"/>
    </source>
</evidence>
<evidence type="ECO:0000256" key="10">
    <source>
        <dbReference type="PROSITE-ProRule" id="PRU10125"/>
    </source>
</evidence>
<dbReference type="PANTHER" id="PTHR31689:SF0">
    <property type="entry name" value="DIAMINOPIMELATE EPIMERASE"/>
    <property type="match status" value="1"/>
</dbReference>
<evidence type="ECO:0000256" key="1">
    <source>
        <dbReference type="ARBA" id="ARBA00005196"/>
    </source>
</evidence>
<feature type="active site" description="Proton donor" evidence="9">
    <location>
        <position position="71"/>
    </location>
</feature>